<gene>
    <name evidence="5" type="primary">rplJ</name>
    <name evidence="6" type="ORF">SAMN06275492_1198</name>
</gene>
<dbReference type="InterPro" id="IPR047865">
    <property type="entry name" value="Ribosomal_uL10_bac_type"/>
</dbReference>
<dbReference type="CDD" id="cd05797">
    <property type="entry name" value="Ribosomal_L10"/>
    <property type="match status" value="1"/>
</dbReference>
<dbReference type="InterPro" id="IPR001790">
    <property type="entry name" value="Ribosomal_uL10"/>
</dbReference>
<comment type="similarity">
    <text evidence="1 5">Belongs to the universal ribosomal protein uL10 family.</text>
</comment>
<dbReference type="GO" id="GO:0015934">
    <property type="term" value="C:large ribosomal subunit"/>
    <property type="evidence" value="ECO:0007669"/>
    <property type="project" value="InterPro"/>
</dbReference>
<evidence type="ECO:0000313" key="7">
    <source>
        <dbReference type="Proteomes" id="UP000193355"/>
    </source>
</evidence>
<keyword evidence="3 5" id="KW-0687">Ribonucleoprotein</keyword>
<comment type="function">
    <text evidence="5">Forms part of the ribosomal stalk, playing a central role in the interaction of the ribosome with GTP-bound translation factors.</text>
</comment>
<keyword evidence="5" id="KW-0699">rRNA-binding</keyword>
<dbReference type="GO" id="GO:0003735">
    <property type="term" value="F:structural constituent of ribosome"/>
    <property type="evidence" value="ECO:0007669"/>
    <property type="project" value="InterPro"/>
</dbReference>
<dbReference type="RefSeq" id="WP_085544824.1">
    <property type="nucleotide sequence ID" value="NZ_FXBB01000019.1"/>
</dbReference>
<dbReference type="SUPFAM" id="SSF160369">
    <property type="entry name" value="Ribosomal protein L10-like"/>
    <property type="match status" value="1"/>
</dbReference>
<evidence type="ECO:0000256" key="3">
    <source>
        <dbReference type="ARBA" id="ARBA00023274"/>
    </source>
</evidence>
<reference evidence="7" key="1">
    <citation type="submission" date="2017-04" db="EMBL/GenBank/DDBJ databases">
        <authorList>
            <person name="Varghese N."/>
            <person name="Submissions S."/>
        </authorList>
    </citation>
    <scope>NUCLEOTIDE SEQUENCE [LARGE SCALE GENOMIC DNA]</scope>
    <source>
        <strain evidence="7">USBA 82</strain>
    </source>
</reference>
<proteinExistence type="inferred from homology"/>
<dbReference type="GO" id="GO:0070180">
    <property type="term" value="F:large ribosomal subunit rRNA binding"/>
    <property type="evidence" value="ECO:0007669"/>
    <property type="project" value="UniProtKB-UniRule"/>
</dbReference>
<organism evidence="6 7">
    <name type="scientific">Dethiosulfovibrio salsuginis</name>
    <dbReference type="NCBI Taxonomy" id="561720"/>
    <lineage>
        <taxon>Bacteria</taxon>
        <taxon>Thermotogati</taxon>
        <taxon>Synergistota</taxon>
        <taxon>Synergistia</taxon>
        <taxon>Synergistales</taxon>
        <taxon>Dethiosulfovibrionaceae</taxon>
        <taxon>Dethiosulfovibrio</taxon>
    </lineage>
</organism>
<dbReference type="InterPro" id="IPR022973">
    <property type="entry name" value="Ribosomal_uL10_bac"/>
</dbReference>
<dbReference type="PANTHER" id="PTHR11560">
    <property type="entry name" value="39S RIBOSOMAL PROTEIN L10, MITOCHONDRIAL"/>
    <property type="match status" value="1"/>
</dbReference>
<name>A0A1X7K075_9BACT</name>
<dbReference type="Gene3D" id="6.10.250.290">
    <property type="match status" value="1"/>
</dbReference>
<dbReference type="PROSITE" id="PS01109">
    <property type="entry name" value="RIBOSOMAL_L10"/>
    <property type="match status" value="1"/>
</dbReference>
<dbReference type="HAMAP" id="MF_00362">
    <property type="entry name" value="Ribosomal_uL10"/>
    <property type="match status" value="1"/>
</dbReference>
<protein>
    <recommendedName>
        <fullName evidence="4 5">Large ribosomal subunit protein uL10</fullName>
    </recommendedName>
</protein>
<dbReference type="OrthoDB" id="9808307at2"/>
<dbReference type="STRING" id="561720.SAMN06275492_1198"/>
<keyword evidence="7" id="KW-1185">Reference proteome</keyword>
<dbReference type="EMBL" id="FXBB01000019">
    <property type="protein sequence ID" value="SMG33871.1"/>
    <property type="molecule type" value="Genomic_DNA"/>
</dbReference>
<dbReference type="InterPro" id="IPR002363">
    <property type="entry name" value="Ribosomal_uL10_CS_bac"/>
</dbReference>
<dbReference type="Gene3D" id="3.30.70.1730">
    <property type="match status" value="1"/>
</dbReference>
<dbReference type="Proteomes" id="UP000193355">
    <property type="component" value="Unassembled WGS sequence"/>
</dbReference>
<comment type="subunit">
    <text evidence="5">Part of the ribosomal stalk of the 50S ribosomal subunit. The N-terminus interacts with L11 and the large rRNA to form the base of the stalk. The C-terminus forms an elongated spine to which L12 dimers bind in a sequential fashion forming a multimeric L10(L12)X complex.</text>
</comment>
<sequence>MPASLKYELVSELRDRLQGAEAVFVCEYRGLNVAQATEIRRLVREAGGEMKVAKNTLVRIALSEVGMASPEDLTVGPNVYVIAPTDSPAVAKALKEFAAKKENKAMIIKGAVMGTDVLDLNQVLALADLPSRDQLIAQVVGTIAAPLRGLVTVLSGPARGLVTCLSQLAEKKGSDAA</sequence>
<dbReference type="InterPro" id="IPR043141">
    <property type="entry name" value="Ribosomal_uL10-like_sf"/>
</dbReference>
<accession>A0A1X7K075</accession>
<evidence type="ECO:0000256" key="5">
    <source>
        <dbReference type="HAMAP-Rule" id="MF_00362"/>
    </source>
</evidence>
<evidence type="ECO:0000256" key="1">
    <source>
        <dbReference type="ARBA" id="ARBA00008889"/>
    </source>
</evidence>
<dbReference type="NCBIfam" id="NF000955">
    <property type="entry name" value="PRK00099.1-1"/>
    <property type="match status" value="1"/>
</dbReference>
<keyword evidence="2 5" id="KW-0689">Ribosomal protein</keyword>
<dbReference type="Pfam" id="PF00466">
    <property type="entry name" value="Ribosomal_L10"/>
    <property type="match status" value="1"/>
</dbReference>
<dbReference type="GO" id="GO:0006412">
    <property type="term" value="P:translation"/>
    <property type="evidence" value="ECO:0007669"/>
    <property type="project" value="UniProtKB-UniRule"/>
</dbReference>
<evidence type="ECO:0000313" key="6">
    <source>
        <dbReference type="EMBL" id="SMG33871.1"/>
    </source>
</evidence>
<keyword evidence="5" id="KW-0694">RNA-binding</keyword>
<dbReference type="AlphaFoldDB" id="A0A1X7K075"/>
<evidence type="ECO:0000256" key="4">
    <source>
        <dbReference type="ARBA" id="ARBA00035202"/>
    </source>
</evidence>
<evidence type="ECO:0000256" key="2">
    <source>
        <dbReference type="ARBA" id="ARBA00022980"/>
    </source>
</evidence>